<accession>A0A1X7J0W2</accession>
<proteinExistence type="predicted"/>
<dbReference type="GO" id="GO:0000155">
    <property type="term" value="F:phosphorelay sensor kinase activity"/>
    <property type="evidence" value="ECO:0007669"/>
    <property type="project" value="InterPro"/>
</dbReference>
<dbReference type="Proteomes" id="UP000193804">
    <property type="component" value="Unassembled WGS sequence"/>
</dbReference>
<dbReference type="AlphaFoldDB" id="A0A1X7J0W2"/>
<dbReference type="Pfam" id="PF02518">
    <property type="entry name" value="HATPase_c"/>
    <property type="match status" value="1"/>
</dbReference>
<feature type="domain" description="PAC" evidence="8">
    <location>
        <begin position="281"/>
        <end position="333"/>
    </location>
</feature>
<gene>
    <name evidence="9" type="ORF">SAMN05661096_01138</name>
</gene>
<keyword evidence="6" id="KW-0472">Membrane</keyword>
<dbReference type="NCBIfam" id="TIGR00229">
    <property type="entry name" value="sensory_box"/>
    <property type="match status" value="1"/>
</dbReference>
<feature type="transmembrane region" description="Helical" evidence="6">
    <location>
        <begin position="163"/>
        <end position="184"/>
    </location>
</feature>
<protein>
    <recommendedName>
        <fullName evidence="2">histidine kinase</fullName>
        <ecNumber evidence="2">2.7.13.3</ecNumber>
    </recommendedName>
</protein>
<evidence type="ECO:0000256" key="3">
    <source>
        <dbReference type="ARBA" id="ARBA00022553"/>
    </source>
</evidence>
<dbReference type="FunFam" id="3.30.565.10:FF:000006">
    <property type="entry name" value="Sensor histidine kinase WalK"/>
    <property type="match status" value="1"/>
</dbReference>
<dbReference type="PROSITE" id="PS50109">
    <property type="entry name" value="HIS_KIN"/>
    <property type="match status" value="1"/>
</dbReference>
<comment type="catalytic activity">
    <reaction evidence="1">
        <text>ATP + protein L-histidine = ADP + protein N-phospho-L-histidine.</text>
        <dbReference type="EC" id="2.7.13.3"/>
    </reaction>
</comment>
<dbReference type="PRINTS" id="PR00344">
    <property type="entry name" value="BCTRLSENSOR"/>
</dbReference>
<dbReference type="EMBL" id="FXAW01000002">
    <property type="protein sequence ID" value="SMG20964.1"/>
    <property type="molecule type" value="Genomic_DNA"/>
</dbReference>
<dbReference type="InterPro" id="IPR036890">
    <property type="entry name" value="HATPase_C_sf"/>
</dbReference>
<dbReference type="CDD" id="cd00075">
    <property type="entry name" value="HATPase"/>
    <property type="match status" value="1"/>
</dbReference>
<dbReference type="InterPro" id="IPR052162">
    <property type="entry name" value="Sensor_kinase/Photoreceptor"/>
</dbReference>
<dbReference type="SMART" id="SM00086">
    <property type="entry name" value="PAC"/>
    <property type="match status" value="1"/>
</dbReference>
<evidence type="ECO:0000259" key="7">
    <source>
        <dbReference type="PROSITE" id="PS50109"/>
    </source>
</evidence>
<evidence type="ECO:0000256" key="1">
    <source>
        <dbReference type="ARBA" id="ARBA00000085"/>
    </source>
</evidence>
<evidence type="ECO:0000313" key="9">
    <source>
        <dbReference type="EMBL" id="SMG20964.1"/>
    </source>
</evidence>
<dbReference type="InterPro" id="IPR036097">
    <property type="entry name" value="HisK_dim/P_sf"/>
</dbReference>
<dbReference type="RefSeq" id="WP_085516111.1">
    <property type="nucleotide sequence ID" value="NZ_FXAW01000002.1"/>
</dbReference>
<keyword evidence="3" id="KW-0597">Phosphoprotein</keyword>
<evidence type="ECO:0000256" key="6">
    <source>
        <dbReference type="SAM" id="Phobius"/>
    </source>
</evidence>
<dbReference type="PANTHER" id="PTHR43304">
    <property type="entry name" value="PHYTOCHROME-LIKE PROTEIN CPH1"/>
    <property type="match status" value="1"/>
</dbReference>
<dbReference type="CDD" id="cd00082">
    <property type="entry name" value="HisKA"/>
    <property type="match status" value="1"/>
</dbReference>
<dbReference type="OrthoDB" id="109585at2"/>
<organism evidence="9 10">
    <name type="scientific">Marivirga sericea</name>
    <dbReference type="NCBI Taxonomy" id="1028"/>
    <lineage>
        <taxon>Bacteria</taxon>
        <taxon>Pseudomonadati</taxon>
        <taxon>Bacteroidota</taxon>
        <taxon>Cytophagia</taxon>
        <taxon>Cytophagales</taxon>
        <taxon>Marivirgaceae</taxon>
        <taxon>Marivirga</taxon>
    </lineage>
</organism>
<keyword evidence="10" id="KW-1185">Reference proteome</keyword>
<keyword evidence="5" id="KW-0418">Kinase</keyword>
<dbReference type="SUPFAM" id="SSF55874">
    <property type="entry name" value="ATPase domain of HSP90 chaperone/DNA topoisomerase II/histidine kinase"/>
    <property type="match status" value="1"/>
</dbReference>
<name>A0A1X7J0W2_9BACT</name>
<dbReference type="InterPro" id="IPR035965">
    <property type="entry name" value="PAS-like_dom_sf"/>
</dbReference>
<evidence type="ECO:0000259" key="8">
    <source>
        <dbReference type="PROSITE" id="PS50113"/>
    </source>
</evidence>
<feature type="domain" description="Histidine kinase" evidence="7">
    <location>
        <begin position="351"/>
        <end position="562"/>
    </location>
</feature>
<feature type="transmembrane region" description="Helical" evidence="6">
    <location>
        <begin position="130"/>
        <end position="151"/>
    </location>
</feature>
<dbReference type="InterPro" id="IPR003661">
    <property type="entry name" value="HisK_dim/P_dom"/>
</dbReference>
<dbReference type="Pfam" id="PF08447">
    <property type="entry name" value="PAS_3"/>
    <property type="match status" value="1"/>
</dbReference>
<reference evidence="10" key="1">
    <citation type="submission" date="2017-04" db="EMBL/GenBank/DDBJ databases">
        <authorList>
            <person name="Varghese N."/>
            <person name="Submissions S."/>
        </authorList>
    </citation>
    <scope>NUCLEOTIDE SEQUENCE [LARGE SCALE GENOMIC DNA]</scope>
    <source>
        <strain evidence="10">DSM 4125</strain>
    </source>
</reference>
<keyword evidence="4" id="KW-0808">Transferase</keyword>
<dbReference type="InterPro" id="IPR013655">
    <property type="entry name" value="PAS_fold_3"/>
</dbReference>
<keyword evidence="6" id="KW-1133">Transmembrane helix</keyword>
<dbReference type="STRING" id="1028.SAMN05661096_01138"/>
<evidence type="ECO:0000256" key="4">
    <source>
        <dbReference type="ARBA" id="ARBA00022679"/>
    </source>
</evidence>
<dbReference type="InterPro" id="IPR004358">
    <property type="entry name" value="Sig_transdc_His_kin-like_C"/>
</dbReference>
<dbReference type="InterPro" id="IPR003594">
    <property type="entry name" value="HATPase_dom"/>
</dbReference>
<sequence length="562" mass="64982">MKKYTFRNIILGEGTHIESEGDYRKALLVGVCCLILSFISTVNGFLNVFLWDISLTPSFMVGVFGGLFGFMLNRFGKYELAKHSLLLIAIFFVFIFMSNEGKYYGSQLYLFPILVASITLFGYKNVKIWLFYGVIAFACFVISELTAYKIVSVDTINEAKEDKIYFLNYFFTFLGLIVVIYFQVKLQYKSEQKILEQDRKLKESEERFRLAVEGTNAGIWDWENINKDQQWWSPKLYELLGYNPKEFSPDQNSFKNLLAEKSDYPRLVKDFKRHLEFKEPFSVEYRLKHKDGSYRWFQGSGQAKWSNDEKPVRMVGSLVDITDKKIKEEEIKEKNQLLEQTNAELDRFVYSVSHDLRAPLNSIQGLINIGDTTEDSQELKQLLGMMKNRVKKLYSFIDEIISFARNTRTEIIKQSVSLRDLVKETFENTQYRELSADIDFRMRVDENLVIDTDKGRLGVILNNLVDNAIKYHRHSQPGKYVAVQTEDLGSEISIKVVDNGQGIPFEAQARIFEMFFRASENSKGSGLGLYIVKDMVERLGGNIELESEKGEGTTFSIKLPKS</sequence>
<dbReference type="InterPro" id="IPR005467">
    <property type="entry name" value="His_kinase_dom"/>
</dbReference>
<dbReference type="InterPro" id="IPR000700">
    <property type="entry name" value="PAS-assoc_C"/>
</dbReference>
<dbReference type="SUPFAM" id="SSF55785">
    <property type="entry name" value="PYP-like sensor domain (PAS domain)"/>
    <property type="match status" value="1"/>
</dbReference>
<feature type="transmembrane region" description="Helical" evidence="6">
    <location>
        <begin position="80"/>
        <end position="97"/>
    </location>
</feature>
<dbReference type="SUPFAM" id="SSF47384">
    <property type="entry name" value="Homodimeric domain of signal transducing histidine kinase"/>
    <property type="match status" value="1"/>
</dbReference>
<dbReference type="Pfam" id="PF00512">
    <property type="entry name" value="HisKA"/>
    <property type="match status" value="1"/>
</dbReference>
<dbReference type="CDD" id="cd00130">
    <property type="entry name" value="PAS"/>
    <property type="match status" value="1"/>
</dbReference>
<dbReference type="EC" id="2.7.13.3" evidence="2"/>
<dbReference type="SMART" id="SM00387">
    <property type="entry name" value="HATPase_c"/>
    <property type="match status" value="1"/>
</dbReference>
<dbReference type="PANTHER" id="PTHR43304:SF1">
    <property type="entry name" value="PAC DOMAIN-CONTAINING PROTEIN"/>
    <property type="match status" value="1"/>
</dbReference>
<dbReference type="SMART" id="SM00388">
    <property type="entry name" value="HisKA"/>
    <property type="match status" value="1"/>
</dbReference>
<evidence type="ECO:0000256" key="2">
    <source>
        <dbReference type="ARBA" id="ARBA00012438"/>
    </source>
</evidence>
<dbReference type="InterPro" id="IPR000014">
    <property type="entry name" value="PAS"/>
</dbReference>
<keyword evidence="6" id="KW-0812">Transmembrane</keyword>
<evidence type="ECO:0000313" key="10">
    <source>
        <dbReference type="Proteomes" id="UP000193804"/>
    </source>
</evidence>
<feature type="transmembrane region" description="Helical" evidence="6">
    <location>
        <begin position="55"/>
        <end position="73"/>
    </location>
</feature>
<feature type="transmembrane region" description="Helical" evidence="6">
    <location>
        <begin position="26"/>
        <end position="49"/>
    </location>
</feature>
<evidence type="ECO:0000256" key="5">
    <source>
        <dbReference type="ARBA" id="ARBA00022777"/>
    </source>
</evidence>
<dbReference type="PROSITE" id="PS50113">
    <property type="entry name" value="PAC"/>
    <property type="match status" value="1"/>
</dbReference>
<dbReference type="Gene3D" id="3.30.565.10">
    <property type="entry name" value="Histidine kinase-like ATPase, C-terminal domain"/>
    <property type="match status" value="1"/>
</dbReference>
<dbReference type="Gene3D" id="1.10.287.130">
    <property type="match status" value="1"/>
</dbReference>
<dbReference type="Gene3D" id="3.30.450.20">
    <property type="entry name" value="PAS domain"/>
    <property type="match status" value="1"/>
</dbReference>
<dbReference type="InterPro" id="IPR001610">
    <property type="entry name" value="PAC"/>
</dbReference>